<reference evidence="1" key="1">
    <citation type="journal article" date="2021" name="Environ. Microbiol.">
        <title>Gene family expansions and transcriptome signatures uncover fungal adaptations to wood decay.</title>
        <authorList>
            <person name="Hage H."/>
            <person name="Miyauchi S."/>
            <person name="Viragh M."/>
            <person name="Drula E."/>
            <person name="Min B."/>
            <person name="Chaduli D."/>
            <person name="Navarro D."/>
            <person name="Favel A."/>
            <person name="Norest M."/>
            <person name="Lesage-Meessen L."/>
            <person name="Balint B."/>
            <person name="Merenyi Z."/>
            <person name="de Eugenio L."/>
            <person name="Morin E."/>
            <person name="Martinez A.T."/>
            <person name="Baldrian P."/>
            <person name="Stursova M."/>
            <person name="Martinez M.J."/>
            <person name="Novotny C."/>
            <person name="Magnuson J.K."/>
            <person name="Spatafora J.W."/>
            <person name="Maurice S."/>
            <person name="Pangilinan J."/>
            <person name="Andreopoulos W."/>
            <person name="LaButti K."/>
            <person name="Hundley H."/>
            <person name="Na H."/>
            <person name="Kuo A."/>
            <person name="Barry K."/>
            <person name="Lipzen A."/>
            <person name="Henrissat B."/>
            <person name="Riley R."/>
            <person name="Ahrendt S."/>
            <person name="Nagy L.G."/>
            <person name="Grigoriev I.V."/>
            <person name="Martin F."/>
            <person name="Rosso M.N."/>
        </authorList>
    </citation>
    <scope>NUCLEOTIDE SEQUENCE</scope>
    <source>
        <strain evidence="1">CBS 384.51</strain>
    </source>
</reference>
<evidence type="ECO:0000313" key="1">
    <source>
        <dbReference type="EMBL" id="KAI0085502.1"/>
    </source>
</evidence>
<keyword evidence="2" id="KW-1185">Reference proteome</keyword>
<organism evidence="1 2">
    <name type="scientific">Irpex rosettiformis</name>
    <dbReference type="NCBI Taxonomy" id="378272"/>
    <lineage>
        <taxon>Eukaryota</taxon>
        <taxon>Fungi</taxon>
        <taxon>Dikarya</taxon>
        <taxon>Basidiomycota</taxon>
        <taxon>Agaricomycotina</taxon>
        <taxon>Agaricomycetes</taxon>
        <taxon>Polyporales</taxon>
        <taxon>Irpicaceae</taxon>
        <taxon>Irpex</taxon>
    </lineage>
</organism>
<sequence>MPSVWYRSPHRDVAQRRAGETSPSFELPVPTTTSSTPISHFDSPFNGSSTSFQSSSSFSTESHEDSTDAPTGSAPPSTASSLISSASSSISSETSSATSGLPQSSSSTPSTESVSSSSSHVSSPSKSRSSGSVGTPLTQKVLKTSSNGTPSTPTTLVVVTTPTDVAGGVEVTINQSIAQPSATGVTGSLQSGMNQNNTSSSESTHKNVIIGVSVTFGGIIVLGAILLVLLRLISKNKKAKAEKSRREQWRRSADSWIGTRMGESRAATPAFGGILGTWRSARRHSLGLSAPPQASDEMQQTQSAMVSEYLGRHAETALRVPEPSHSRDSESISLDLVGTPPGSTTGLMFSGAESELAYADHTAPTPPDIPIIRVTDPGADYSRPPTTFSDLVYNSPPHHTARDTQNNHISATLDALTGTRSQPSVTSSSVENPFIHPSEKSYSSSHAPTSLLGVTTLQVNNVFHSQRDSATSVKSPSKYFRVSDPFGAAVHKMAPAGVVPVISVPEDGNSIMSLEGHVVHPTSTSRKL</sequence>
<protein>
    <submittedName>
        <fullName evidence="1">Uncharacterized protein</fullName>
    </submittedName>
</protein>
<evidence type="ECO:0000313" key="2">
    <source>
        <dbReference type="Proteomes" id="UP001055072"/>
    </source>
</evidence>
<proteinExistence type="predicted"/>
<dbReference type="Proteomes" id="UP001055072">
    <property type="component" value="Unassembled WGS sequence"/>
</dbReference>
<comment type="caution">
    <text evidence="1">The sequence shown here is derived from an EMBL/GenBank/DDBJ whole genome shotgun (WGS) entry which is preliminary data.</text>
</comment>
<gene>
    <name evidence="1" type="ORF">BDY19DRAFT_437797</name>
</gene>
<accession>A0ACB8TU21</accession>
<name>A0ACB8TU21_9APHY</name>
<dbReference type="EMBL" id="MU274930">
    <property type="protein sequence ID" value="KAI0085502.1"/>
    <property type="molecule type" value="Genomic_DNA"/>
</dbReference>